<comment type="similarity">
    <text evidence="2">Belongs to the bacterial solute-binding protein 5 family.</text>
</comment>
<dbReference type="GO" id="GO:0043190">
    <property type="term" value="C:ATP-binding cassette (ABC) transporter complex"/>
    <property type="evidence" value="ECO:0007669"/>
    <property type="project" value="InterPro"/>
</dbReference>
<dbReference type="InterPro" id="IPR006311">
    <property type="entry name" value="TAT_signal"/>
</dbReference>
<dbReference type="PIRSF" id="PIRSF002741">
    <property type="entry name" value="MppA"/>
    <property type="match status" value="1"/>
</dbReference>
<name>A0A2T4Z2Z8_9HYPH</name>
<dbReference type="OrthoDB" id="9803988at2"/>
<dbReference type="GO" id="GO:1904680">
    <property type="term" value="F:peptide transmembrane transporter activity"/>
    <property type="evidence" value="ECO:0007669"/>
    <property type="project" value="TreeGrafter"/>
</dbReference>
<dbReference type="Pfam" id="PF00496">
    <property type="entry name" value="SBP_bac_5"/>
    <property type="match status" value="1"/>
</dbReference>
<dbReference type="AlphaFoldDB" id="A0A2T4Z2Z8"/>
<dbReference type="RefSeq" id="WP_108177993.1">
    <property type="nucleotide sequence ID" value="NZ_PZZL01000005.1"/>
</dbReference>
<keyword evidence="7" id="KW-1185">Reference proteome</keyword>
<evidence type="ECO:0000256" key="2">
    <source>
        <dbReference type="ARBA" id="ARBA00005695"/>
    </source>
</evidence>
<dbReference type="Proteomes" id="UP000241808">
    <property type="component" value="Unassembled WGS sequence"/>
</dbReference>
<evidence type="ECO:0000313" key="6">
    <source>
        <dbReference type="EMBL" id="PTM55156.1"/>
    </source>
</evidence>
<dbReference type="GO" id="GO:0030288">
    <property type="term" value="C:outer membrane-bounded periplasmic space"/>
    <property type="evidence" value="ECO:0007669"/>
    <property type="project" value="UniProtKB-ARBA"/>
</dbReference>
<comment type="subcellular location">
    <subcellularLocation>
        <location evidence="1">Periplasm</location>
    </subcellularLocation>
</comment>
<dbReference type="PROSITE" id="PS51318">
    <property type="entry name" value="TAT"/>
    <property type="match status" value="1"/>
</dbReference>
<evidence type="ECO:0000256" key="3">
    <source>
        <dbReference type="ARBA" id="ARBA00022448"/>
    </source>
</evidence>
<accession>A0A2T4Z2Z8</accession>
<protein>
    <submittedName>
        <fullName evidence="6">Peptide/nickel transport system substrate-binding protein</fullName>
    </submittedName>
</protein>
<evidence type="ECO:0000313" key="7">
    <source>
        <dbReference type="Proteomes" id="UP000241808"/>
    </source>
</evidence>
<dbReference type="PANTHER" id="PTHR30290">
    <property type="entry name" value="PERIPLASMIC BINDING COMPONENT OF ABC TRANSPORTER"/>
    <property type="match status" value="1"/>
</dbReference>
<proteinExistence type="inferred from homology"/>
<dbReference type="InterPro" id="IPR030678">
    <property type="entry name" value="Peptide/Ni-bd"/>
</dbReference>
<evidence type="ECO:0000259" key="5">
    <source>
        <dbReference type="Pfam" id="PF00496"/>
    </source>
</evidence>
<comment type="caution">
    <text evidence="6">The sequence shown here is derived from an EMBL/GenBank/DDBJ whole genome shotgun (WGS) entry which is preliminary data.</text>
</comment>
<dbReference type="CDD" id="cd08513">
    <property type="entry name" value="PBP2_thermophilic_Hb8_like"/>
    <property type="match status" value="1"/>
</dbReference>
<keyword evidence="4" id="KW-0732">Signal</keyword>
<sequence length="596" mass="66185">MKETEIRGMVADVKEGKLSRRDFVNRMLAVGVTAPMSWHILDFHGVAQAQSLPRYTPTKAGGGGPLKILLWQAPTLLNPHFAIGTKDQEASRVFYEPLAGWDTDGNLVPILAAEIPSREKGTVSADGLSVTWKLKAGVKWHDGKPLTADDLIFTWQYAGDPATAATTIGTYQNIKVEKVDDLTVKITFPQPTPFWADAYVGAAGMVLPKHVFEQFKGAASRDAPANLKPVGTGPYKFVDFKPGDMLRGERNTEYHIANQPFFDTLEVKGGGDAVSAARAVIQTGEFDYAWNMQVEDEILLRMERGGRGKAIPVASGNIEFIMLNVTDPWTEVDGERSSVKTKHPTLTDPAVRQAINLLIDRDSVEKFIYGRGGKATANFVNAPAKFTSPNMKYEFNVDKANKILDDAGWVRGSDGIRAKDGKKLKFVYQTSINAPRQKTQAIIKQAAQRAGIDLELKSVTASVFFSSDVANPDTYSKFYCDMQMYTTTMLQPDPERFLLQLVSWEIANKENKWQGRNITRFTSKEADDAFKEAQNSLDPARRAALFIRMNDIFCSENILLPVLARTRMAASSNRLTPTLSGWDLDLWLLNAWFRPS</sequence>
<evidence type="ECO:0000256" key="1">
    <source>
        <dbReference type="ARBA" id="ARBA00004418"/>
    </source>
</evidence>
<dbReference type="InterPro" id="IPR039424">
    <property type="entry name" value="SBP_5"/>
</dbReference>
<organism evidence="6 7">
    <name type="scientific">Phreatobacter oligotrophus</name>
    <dbReference type="NCBI Taxonomy" id="1122261"/>
    <lineage>
        <taxon>Bacteria</taxon>
        <taxon>Pseudomonadati</taxon>
        <taxon>Pseudomonadota</taxon>
        <taxon>Alphaproteobacteria</taxon>
        <taxon>Hyphomicrobiales</taxon>
        <taxon>Phreatobacteraceae</taxon>
        <taxon>Phreatobacter</taxon>
    </lineage>
</organism>
<feature type="domain" description="Solute-binding protein family 5" evidence="5">
    <location>
        <begin position="107"/>
        <end position="503"/>
    </location>
</feature>
<reference evidence="6 7" key="1">
    <citation type="submission" date="2018-04" db="EMBL/GenBank/DDBJ databases">
        <title>Genomic Encyclopedia of Archaeal and Bacterial Type Strains, Phase II (KMG-II): from individual species to whole genera.</title>
        <authorList>
            <person name="Goeker M."/>
        </authorList>
    </citation>
    <scope>NUCLEOTIDE SEQUENCE [LARGE SCALE GENOMIC DNA]</scope>
    <source>
        <strain evidence="6 7">DSM 25521</strain>
    </source>
</reference>
<dbReference type="FunFam" id="3.10.105.10:FF:000006">
    <property type="entry name" value="Peptide ABC transporter substrate-binding protein"/>
    <property type="match status" value="1"/>
</dbReference>
<dbReference type="SUPFAM" id="SSF53850">
    <property type="entry name" value="Periplasmic binding protein-like II"/>
    <property type="match status" value="1"/>
</dbReference>
<dbReference type="GO" id="GO:0015833">
    <property type="term" value="P:peptide transport"/>
    <property type="evidence" value="ECO:0007669"/>
    <property type="project" value="TreeGrafter"/>
</dbReference>
<dbReference type="InterPro" id="IPR000914">
    <property type="entry name" value="SBP_5_dom"/>
</dbReference>
<dbReference type="EMBL" id="PZZL01000005">
    <property type="protein sequence ID" value="PTM55156.1"/>
    <property type="molecule type" value="Genomic_DNA"/>
</dbReference>
<dbReference type="Gene3D" id="3.40.190.10">
    <property type="entry name" value="Periplasmic binding protein-like II"/>
    <property type="match status" value="1"/>
</dbReference>
<evidence type="ECO:0000256" key="4">
    <source>
        <dbReference type="ARBA" id="ARBA00022729"/>
    </source>
</evidence>
<gene>
    <name evidence="6" type="ORF">C8P69_105309</name>
</gene>
<dbReference type="PANTHER" id="PTHR30290:SF65">
    <property type="entry name" value="MONOACYL PHOSPHATIDYLINOSITOL TETRAMANNOSIDE-BINDING PROTEIN LPQW-RELATED"/>
    <property type="match status" value="1"/>
</dbReference>
<dbReference type="FunFam" id="3.40.190.10:FF:000251">
    <property type="entry name" value="Peptide ABC transporter substrate-binding protein"/>
    <property type="match status" value="1"/>
</dbReference>
<keyword evidence="3" id="KW-0813">Transport</keyword>
<dbReference type="Gene3D" id="3.10.105.10">
    <property type="entry name" value="Dipeptide-binding Protein, Domain 3"/>
    <property type="match status" value="1"/>
</dbReference>